<name>A0A317XIR9_9BASI</name>
<sequence>MSKRARFMRAPRRGAAHSAISPFSPLRARDSPNLQTAIPAIDDALQEVAALPHDTVVHLSLSYGLVGYQESVSWYVQNVGDWATSVRISGCDNNRKQRKSASKKSGLPSYASIWIAALRRWMEGPSWILSAKVSP</sequence>
<dbReference type="InParanoid" id="A0A317XIR9"/>
<gene>
    <name evidence="1" type="ORF">BCV70DRAFT_44862</name>
</gene>
<accession>A0A317XIR9</accession>
<proteinExistence type="predicted"/>
<keyword evidence="2" id="KW-1185">Reference proteome</keyword>
<dbReference type="Proteomes" id="UP000246740">
    <property type="component" value="Unassembled WGS sequence"/>
</dbReference>
<organism evidence="1 2">
    <name type="scientific">Testicularia cyperi</name>
    <dbReference type="NCBI Taxonomy" id="1882483"/>
    <lineage>
        <taxon>Eukaryota</taxon>
        <taxon>Fungi</taxon>
        <taxon>Dikarya</taxon>
        <taxon>Basidiomycota</taxon>
        <taxon>Ustilaginomycotina</taxon>
        <taxon>Ustilaginomycetes</taxon>
        <taxon>Ustilaginales</taxon>
        <taxon>Anthracoideaceae</taxon>
        <taxon>Testicularia</taxon>
    </lineage>
</organism>
<dbReference type="AlphaFoldDB" id="A0A317XIR9"/>
<protein>
    <submittedName>
        <fullName evidence="1">Uncharacterized protein</fullName>
    </submittedName>
</protein>
<evidence type="ECO:0000313" key="1">
    <source>
        <dbReference type="EMBL" id="PWY97747.1"/>
    </source>
</evidence>
<dbReference type="EMBL" id="KZ819202">
    <property type="protein sequence ID" value="PWY97747.1"/>
    <property type="molecule type" value="Genomic_DNA"/>
</dbReference>
<evidence type="ECO:0000313" key="2">
    <source>
        <dbReference type="Proteomes" id="UP000246740"/>
    </source>
</evidence>
<reference evidence="1 2" key="1">
    <citation type="journal article" date="2018" name="Mol. Biol. Evol.">
        <title>Broad Genomic Sampling Reveals a Smut Pathogenic Ancestry of the Fungal Clade Ustilaginomycotina.</title>
        <authorList>
            <person name="Kijpornyongpan T."/>
            <person name="Mondo S.J."/>
            <person name="Barry K."/>
            <person name="Sandor L."/>
            <person name="Lee J."/>
            <person name="Lipzen A."/>
            <person name="Pangilinan J."/>
            <person name="LaButti K."/>
            <person name="Hainaut M."/>
            <person name="Henrissat B."/>
            <person name="Grigoriev I.V."/>
            <person name="Spatafora J.W."/>
            <person name="Aime M.C."/>
        </authorList>
    </citation>
    <scope>NUCLEOTIDE SEQUENCE [LARGE SCALE GENOMIC DNA]</scope>
    <source>
        <strain evidence="1 2">MCA 3645</strain>
    </source>
</reference>